<gene>
    <name evidence="1" type="ORF">PanWU01x14_059430</name>
</gene>
<proteinExistence type="predicted"/>
<organism evidence="1 2">
    <name type="scientific">Parasponia andersonii</name>
    <name type="common">Sponia andersonii</name>
    <dbReference type="NCBI Taxonomy" id="3476"/>
    <lineage>
        <taxon>Eukaryota</taxon>
        <taxon>Viridiplantae</taxon>
        <taxon>Streptophyta</taxon>
        <taxon>Embryophyta</taxon>
        <taxon>Tracheophyta</taxon>
        <taxon>Spermatophyta</taxon>
        <taxon>Magnoliopsida</taxon>
        <taxon>eudicotyledons</taxon>
        <taxon>Gunneridae</taxon>
        <taxon>Pentapetalae</taxon>
        <taxon>rosids</taxon>
        <taxon>fabids</taxon>
        <taxon>Rosales</taxon>
        <taxon>Cannabaceae</taxon>
        <taxon>Parasponia</taxon>
    </lineage>
</organism>
<keyword evidence="2" id="KW-1185">Reference proteome</keyword>
<comment type="caution">
    <text evidence="1">The sequence shown here is derived from an EMBL/GenBank/DDBJ whole genome shotgun (WGS) entry which is preliminary data.</text>
</comment>
<protein>
    <submittedName>
        <fullName evidence="1">Uncharacterized protein</fullName>
    </submittedName>
</protein>
<evidence type="ECO:0000313" key="1">
    <source>
        <dbReference type="EMBL" id="PON73102.1"/>
    </source>
</evidence>
<dbReference type="EMBL" id="JXTB01000035">
    <property type="protein sequence ID" value="PON73102.1"/>
    <property type="molecule type" value="Genomic_DNA"/>
</dbReference>
<evidence type="ECO:0000313" key="2">
    <source>
        <dbReference type="Proteomes" id="UP000237105"/>
    </source>
</evidence>
<dbReference type="AlphaFoldDB" id="A0A2P5DIH4"/>
<accession>A0A2P5DIH4</accession>
<reference evidence="2" key="1">
    <citation type="submission" date="2016-06" db="EMBL/GenBank/DDBJ databases">
        <title>Parallel loss of symbiosis genes in relatives of nitrogen-fixing non-legume Parasponia.</title>
        <authorList>
            <person name="Van Velzen R."/>
            <person name="Holmer R."/>
            <person name="Bu F."/>
            <person name="Rutten L."/>
            <person name="Van Zeijl A."/>
            <person name="Liu W."/>
            <person name="Santuari L."/>
            <person name="Cao Q."/>
            <person name="Sharma T."/>
            <person name="Shen D."/>
            <person name="Roswanjaya Y."/>
            <person name="Wardhani T."/>
            <person name="Kalhor M.S."/>
            <person name="Jansen J."/>
            <person name="Van den Hoogen J."/>
            <person name="Gungor B."/>
            <person name="Hartog M."/>
            <person name="Hontelez J."/>
            <person name="Verver J."/>
            <person name="Yang W.-C."/>
            <person name="Schijlen E."/>
            <person name="Repin R."/>
            <person name="Schilthuizen M."/>
            <person name="Schranz E."/>
            <person name="Heidstra R."/>
            <person name="Miyata K."/>
            <person name="Fedorova E."/>
            <person name="Kohlen W."/>
            <person name="Bisseling T."/>
            <person name="Smit S."/>
            <person name="Geurts R."/>
        </authorList>
    </citation>
    <scope>NUCLEOTIDE SEQUENCE [LARGE SCALE GENOMIC DNA]</scope>
    <source>
        <strain evidence="2">cv. WU1-14</strain>
    </source>
</reference>
<sequence length="203" mass="22262">MKLATVSLSAGHCVQCGRVVRTSCTPRPSCFGGAPIFCAHVHHVCFTRPLLTSTQFPWNSVIGSQPPTLVSRGHVQWTTSPFFSATRQGWCQGILPPACPNARPSARCLSRMLMCVDCVYVPLSRLRACSVCARAMPHTHVLMKPSMGHTHVSHPHVCLGVPPTLCARLAHLPYMLRITPAMHLLAANKPNHAPPKAWPWKVR</sequence>
<dbReference type="Proteomes" id="UP000237105">
    <property type="component" value="Unassembled WGS sequence"/>
</dbReference>
<name>A0A2P5DIH4_PARAD</name>